<dbReference type="Gene3D" id="1.25.40.20">
    <property type="entry name" value="Ankyrin repeat-containing domain"/>
    <property type="match status" value="2"/>
</dbReference>
<gene>
    <name evidence="5" type="ORF">BCR44DRAFT_1156245</name>
</gene>
<sequence length="454" mass="47481">MSPPPNTADASGPSGSSRRLRRDRSTPTPVPSADQQDQVPDKEQAQMTKGKENKSTEDDQELAARLNRLRSTANPSTTKRPAVKVPTPPVISAACSSRSRLAASSDNDNDNDNDDGSDSDDSITPNQSLSQPPSSSSAPQVDLTALISTIHANIDSPSPSTLAALSTAVSSIPTSTPPASLPANHPRRTPLHSAIMRKNPQAIAMLLSNPAIANAWANMADRAGITPLVLCLRSKKTFNMDSLRALLGAGASAFGPAMAFAAGDAHTMSKAKKPAAAPDTEAFTPLDVLAWAMQHITADADAGVFDRIVADARKHGVLDQVTNEGYGALHLAVNLGSPGHVKSLLDVGAMDPSSSRNRKWPVVHFAACNNQVSALHLLLDAGCPANLPALDGQTPLHAAAAAGHLAVIDFLLAQGADATIRDKNGWMPITWALDALCKRGRTRPSSPPASFVVR</sequence>
<dbReference type="PANTHER" id="PTHR24198">
    <property type="entry name" value="ANKYRIN REPEAT AND PROTEIN KINASE DOMAIN-CONTAINING PROTEIN"/>
    <property type="match status" value="1"/>
</dbReference>
<feature type="compositionally biased region" description="Polar residues" evidence="4">
    <location>
        <begin position="69"/>
        <end position="79"/>
    </location>
</feature>
<evidence type="ECO:0000313" key="5">
    <source>
        <dbReference type="EMBL" id="ORZ34276.1"/>
    </source>
</evidence>
<proteinExistence type="predicted"/>
<dbReference type="InterPro" id="IPR002110">
    <property type="entry name" value="Ankyrin_rpt"/>
</dbReference>
<evidence type="ECO:0000256" key="3">
    <source>
        <dbReference type="PROSITE-ProRule" id="PRU00023"/>
    </source>
</evidence>
<feature type="compositionally biased region" description="Acidic residues" evidence="4">
    <location>
        <begin position="107"/>
        <end position="121"/>
    </location>
</feature>
<keyword evidence="6" id="KW-1185">Reference proteome</keyword>
<dbReference type="SUPFAM" id="SSF48403">
    <property type="entry name" value="Ankyrin repeat"/>
    <property type="match status" value="1"/>
</dbReference>
<evidence type="ECO:0000256" key="1">
    <source>
        <dbReference type="ARBA" id="ARBA00022737"/>
    </source>
</evidence>
<protein>
    <submittedName>
        <fullName evidence="5">Ankyrin repeat-containing domain protein</fullName>
    </submittedName>
</protein>
<name>A0A1Y2HI78_9FUNG</name>
<feature type="compositionally biased region" description="Basic and acidic residues" evidence="4">
    <location>
        <begin position="39"/>
        <end position="57"/>
    </location>
</feature>
<reference evidence="5 6" key="1">
    <citation type="submission" date="2016-07" db="EMBL/GenBank/DDBJ databases">
        <title>Pervasive Adenine N6-methylation of Active Genes in Fungi.</title>
        <authorList>
            <consortium name="DOE Joint Genome Institute"/>
            <person name="Mondo S.J."/>
            <person name="Dannebaum R.O."/>
            <person name="Kuo R.C."/>
            <person name="Labutti K."/>
            <person name="Haridas S."/>
            <person name="Kuo A."/>
            <person name="Salamov A."/>
            <person name="Ahrendt S.R."/>
            <person name="Lipzen A."/>
            <person name="Sullivan W."/>
            <person name="Andreopoulos W.B."/>
            <person name="Clum A."/>
            <person name="Lindquist E."/>
            <person name="Daum C."/>
            <person name="Ramamoorthy G.K."/>
            <person name="Gryganskyi A."/>
            <person name="Culley D."/>
            <person name="Magnuson J.K."/>
            <person name="James T.Y."/>
            <person name="O'Malley M.A."/>
            <person name="Stajich J.E."/>
            <person name="Spatafora J.W."/>
            <person name="Visel A."/>
            <person name="Grigoriev I.V."/>
        </authorList>
    </citation>
    <scope>NUCLEOTIDE SEQUENCE [LARGE SCALE GENOMIC DNA]</scope>
    <source>
        <strain evidence="5 6">PL171</strain>
    </source>
</reference>
<accession>A0A1Y2HI78</accession>
<dbReference type="Pfam" id="PF12796">
    <property type="entry name" value="Ank_2"/>
    <property type="match status" value="1"/>
</dbReference>
<keyword evidence="2 3" id="KW-0040">ANK repeat</keyword>
<evidence type="ECO:0000256" key="2">
    <source>
        <dbReference type="ARBA" id="ARBA00023043"/>
    </source>
</evidence>
<dbReference type="PANTHER" id="PTHR24198:SF165">
    <property type="entry name" value="ANKYRIN REPEAT-CONTAINING PROTEIN-RELATED"/>
    <property type="match status" value="1"/>
</dbReference>
<dbReference type="EMBL" id="MCFL01000029">
    <property type="protein sequence ID" value="ORZ34276.1"/>
    <property type="molecule type" value="Genomic_DNA"/>
</dbReference>
<dbReference type="InterPro" id="IPR036770">
    <property type="entry name" value="Ankyrin_rpt-contain_sf"/>
</dbReference>
<evidence type="ECO:0000256" key="4">
    <source>
        <dbReference type="SAM" id="MobiDB-lite"/>
    </source>
</evidence>
<organism evidence="5 6">
    <name type="scientific">Catenaria anguillulae PL171</name>
    <dbReference type="NCBI Taxonomy" id="765915"/>
    <lineage>
        <taxon>Eukaryota</taxon>
        <taxon>Fungi</taxon>
        <taxon>Fungi incertae sedis</taxon>
        <taxon>Blastocladiomycota</taxon>
        <taxon>Blastocladiomycetes</taxon>
        <taxon>Blastocladiales</taxon>
        <taxon>Catenariaceae</taxon>
        <taxon>Catenaria</taxon>
    </lineage>
</organism>
<dbReference type="AlphaFoldDB" id="A0A1Y2HI78"/>
<evidence type="ECO:0000313" key="6">
    <source>
        <dbReference type="Proteomes" id="UP000193411"/>
    </source>
</evidence>
<keyword evidence="1" id="KW-0677">Repeat</keyword>
<dbReference type="OrthoDB" id="539213at2759"/>
<feature type="compositionally biased region" description="Low complexity" evidence="4">
    <location>
        <begin position="127"/>
        <end position="139"/>
    </location>
</feature>
<dbReference type="SMART" id="SM00248">
    <property type="entry name" value="ANK"/>
    <property type="match status" value="5"/>
</dbReference>
<feature type="compositionally biased region" description="Low complexity" evidence="4">
    <location>
        <begin position="92"/>
        <end position="106"/>
    </location>
</feature>
<dbReference type="Proteomes" id="UP000193411">
    <property type="component" value="Unassembled WGS sequence"/>
</dbReference>
<dbReference type="PROSITE" id="PS50088">
    <property type="entry name" value="ANK_REPEAT"/>
    <property type="match status" value="1"/>
</dbReference>
<dbReference type="PROSITE" id="PS50297">
    <property type="entry name" value="ANK_REP_REGION"/>
    <property type="match status" value="1"/>
</dbReference>
<feature type="region of interest" description="Disordered" evidence="4">
    <location>
        <begin position="1"/>
        <end position="139"/>
    </location>
</feature>
<dbReference type="STRING" id="765915.A0A1Y2HI78"/>
<feature type="repeat" description="ANK" evidence="3">
    <location>
        <begin position="391"/>
        <end position="423"/>
    </location>
</feature>
<comment type="caution">
    <text evidence="5">The sequence shown here is derived from an EMBL/GenBank/DDBJ whole genome shotgun (WGS) entry which is preliminary data.</text>
</comment>